<dbReference type="InParanoid" id="E1ZXR3"/>
<sequence length="284" mass="32821">MKALSELTALMEVLLNLILCRIGRLRLQKLLAHLRNFLKHSKLHERHIIQKYINRYSGFYAFVGISYILAAITFSCGPLFLSINLPMEAWYPFSTETPYTRTILYILQVFAILQTGFCITVDFMIAIFFCYSAARLEMLGQELQQITHESHVKTCIQKHQEIINFVEEVQYTVRYLICKSNITMGFTIICGAFPLVHLQSGVLIPQFISMALGALQRMFITAWAADDLREISTRLSWSIYSASWIGKTRKMKNDIFIMLQKSRRPCLIFMNGLLPALTLEYYAN</sequence>
<keyword evidence="4 10" id="KW-0812">Transmembrane</keyword>
<dbReference type="GO" id="GO:0005549">
    <property type="term" value="F:odorant binding"/>
    <property type="evidence" value="ECO:0007669"/>
    <property type="project" value="InterPro"/>
</dbReference>
<dbReference type="InterPro" id="IPR004117">
    <property type="entry name" value="7tm6_olfct_rcpt"/>
</dbReference>
<evidence type="ECO:0000256" key="1">
    <source>
        <dbReference type="ARBA" id="ARBA00004651"/>
    </source>
</evidence>
<reference evidence="11 12" key="1">
    <citation type="journal article" date="2010" name="Science">
        <title>Genomic comparison of the ants Camponotus floridanus and Harpegnathos saltator.</title>
        <authorList>
            <person name="Bonasio R."/>
            <person name="Zhang G."/>
            <person name="Ye C."/>
            <person name="Mutti N.S."/>
            <person name="Fang X."/>
            <person name="Qin N."/>
            <person name="Donahue G."/>
            <person name="Yang P."/>
            <person name="Li Q."/>
            <person name="Li C."/>
            <person name="Zhang P."/>
            <person name="Huang Z."/>
            <person name="Berger S.L."/>
            <person name="Reinberg D."/>
            <person name="Wang J."/>
            <person name="Liebig J."/>
        </authorList>
    </citation>
    <scope>NUCLEOTIDE SEQUENCE [LARGE SCALE GENOMIC DNA]</scope>
    <source>
        <strain evidence="12">C129</strain>
    </source>
</reference>
<evidence type="ECO:0000256" key="6">
    <source>
        <dbReference type="ARBA" id="ARBA00022989"/>
    </source>
</evidence>
<evidence type="ECO:0000256" key="10">
    <source>
        <dbReference type="SAM" id="Phobius"/>
    </source>
</evidence>
<keyword evidence="6 10" id="KW-1133">Transmembrane helix</keyword>
<dbReference type="GO" id="GO:0005886">
    <property type="term" value="C:plasma membrane"/>
    <property type="evidence" value="ECO:0007669"/>
    <property type="project" value="UniProtKB-SubCell"/>
</dbReference>
<keyword evidence="3" id="KW-0716">Sensory transduction</keyword>
<feature type="transmembrane region" description="Helical" evidence="10">
    <location>
        <begin position="103"/>
        <end position="131"/>
    </location>
</feature>
<evidence type="ECO:0000313" key="11">
    <source>
        <dbReference type="EMBL" id="EFN74035.1"/>
    </source>
</evidence>
<keyword evidence="9" id="KW-0807">Transducer</keyword>
<keyword evidence="12" id="KW-1185">Reference proteome</keyword>
<comment type="subcellular location">
    <subcellularLocation>
        <location evidence="1">Cell membrane</location>
        <topology evidence="1">Multi-pass membrane protein</topology>
    </subcellularLocation>
</comment>
<keyword evidence="5" id="KW-0552">Olfaction</keyword>
<evidence type="ECO:0000256" key="2">
    <source>
        <dbReference type="ARBA" id="ARBA00022475"/>
    </source>
</evidence>
<keyword evidence="2" id="KW-1003">Cell membrane</keyword>
<dbReference type="Proteomes" id="UP000000311">
    <property type="component" value="Unassembled WGS sequence"/>
</dbReference>
<evidence type="ECO:0000256" key="4">
    <source>
        <dbReference type="ARBA" id="ARBA00022692"/>
    </source>
</evidence>
<dbReference type="Pfam" id="PF02949">
    <property type="entry name" value="7tm_6"/>
    <property type="match status" value="1"/>
</dbReference>
<proteinExistence type="predicted"/>
<protein>
    <submittedName>
        <fullName evidence="11">Uncharacterized protein</fullName>
    </submittedName>
</protein>
<dbReference type="AlphaFoldDB" id="E1ZXR3"/>
<dbReference type="GO" id="GO:0004984">
    <property type="term" value="F:olfactory receptor activity"/>
    <property type="evidence" value="ECO:0007669"/>
    <property type="project" value="InterPro"/>
</dbReference>
<evidence type="ECO:0000313" key="12">
    <source>
        <dbReference type="Proteomes" id="UP000000311"/>
    </source>
</evidence>
<evidence type="ECO:0000256" key="3">
    <source>
        <dbReference type="ARBA" id="ARBA00022606"/>
    </source>
</evidence>
<keyword evidence="7 10" id="KW-0472">Membrane</keyword>
<dbReference type="PANTHER" id="PTHR21137">
    <property type="entry name" value="ODORANT RECEPTOR"/>
    <property type="match status" value="1"/>
</dbReference>
<dbReference type="OMA" id="QITHESH"/>
<feature type="non-terminal residue" evidence="11">
    <location>
        <position position="284"/>
    </location>
</feature>
<evidence type="ECO:0000256" key="9">
    <source>
        <dbReference type="ARBA" id="ARBA00023224"/>
    </source>
</evidence>
<feature type="transmembrane region" description="Helical" evidence="10">
    <location>
        <begin position="59"/>
        <end position="83"/>
    </location>
</feature>
<gene>
    <name evidence="11" type="ORF">EAG_14619</name>
</gene>
<evidence type="ECO:0000256" key="7">
    <source>
        <dbReference type="ARBA" id="ARBA00023136"/>
    </source>
</evidence>
<evidence type="ECO:0000256" key="5">
    <source>
        <dbReference type="ARBA" id="ARBA00022725"/>
    </source>
</evidence>
<dbReference type="EMBL" id="GL435087">
    <property type="protein sequence ID" value="EFN74035.1"/>
    <property type="molecule type" value="Genomic_DNA"/>
</dbReference>
<name>E1ZXR3_CAMFO</name>
<accession>E1ZXR3</accession>
<dbReference type="OrthoDB" id="6604226at2759"/>
<dbReference type="PANTHER" id="PTHR21137:SF35">
    <property type="entry name" value="ODORANT RECEPTOR 19A-RELATED"/>
    <property type="match status" value="1"/>
</dbReference>
<dbReference type="GO" id="GO:0007165">
    <property type="term" value="P:signal transduction"/>
    <property type="evidence" value="ECO:0007669"/>
    <property type="project" value="UniProtKB-KW"/>
</dbReference>
<evidence type="ECO:0000256" key="8">
    <source>
        <dbReference type="ARBA" id="ARBA00023170"/>
    </source>
</evidence>
<organism evidence="12">
    <name type="scientific">Camponotus floridanus</name>
    <name type="common">Florida carpenter ant</name>
    <dbReference type="NCBI Taxonomy" id="104421"/>
    <lineage>
        <taxon>Eukaryota</taxon>
        <taxon>Metazoa</taxon>
        <taxon>Ecdysozoa</taxon>
        <taxon>Arthropoda</taxon>
        <taxon>Hexapoda</taxon>
        <taxon>Insecta</taxon>
        <taxon>Pterygota</taxon>
        <taxon>Neoptera</taxon>
        <taxon>Endopterygota</taxon>
        <taxon>Hymenoptera</taxon>
        <taxon>Apocrita</taxon>
        <taxon>Aculeata</taxon>
        <taxon>Formicoidea</taxon>
        <taxon>Formicidae</taxon>
        <taxon>Formicinae</taxon>
        <taxon>Camponotus</taxon>
    </lineage>
</organism>
<keyword evidence="8" id="KW-0675">Receptor</keyword>